<dbReference type="InterPro" id="IPR001764">
    <property type="entry name" value="Glyco_hydro_3_N"/>
</dbReference>
<keyword evidence="2 5" id="KW-0378">Hydrolase</keyword>
<keyword evidence="3" id="KW-0732">Signal</keyword>
<dbReference type="SUPFAM" id="SSF51445">
    <property type="entry name" value="(Trans)glycosidases"/>
    <property type="match status" value="1"/>
</dbReference>
<dbReference type="Gene3D" id="3.40.50.1700">
    <property type="entry name" value="Glycoside hydrolase family 3 C-terminal domain"/>
    <property type="match status" value="2"/>
</dbReference>
<dbReference type="OrthoDB" id="3187421at2"/>
<dbReference type="InterPro" id="IPR013783">
    <property type="entry name" value="Ig-like_fold"/>
</dbReference>
<dbReference type="Pfam" id="PF01915">
    <property type="entry name" value="Glyco_hydro_3_C"/>
    <property type="match status" value="1"/>
</dbReference>
<dbReference type="GO" id="GO:0005975">
    <property type="term" value="P:carbohydrate metabolic process"/>
    <property type="evidence" value="ECO:0007669"/>
    <property type="project" value="InterPro"/>
</dbReference>
<dbReference type="Pfam" id="PF14310">
    <property type="entry name" value="Fn3-like"/>
    <property type="match status" value="1"/>
</dbReference>
<dbReference type="InterPro" id="IPR026891">
    <property type="entry name" value="Fn3-like"/>
</dbReference>
<feature type="domain" description="Fibronectin type III-like" evidence="4">
    <location>
        <begin position="642"/>
        <end position="713"/>
    </location>
</feature>
<dbReference type="Pfam" id="PF00933">
    <property type="entry name" value="Glyco_hydro_3"/>
    <property type="match status" value="1"/>
</dbReference>
<dbReference type="PRINTS" id="PR00133">
    <property type="entry name" value="GLHYDRLASE3"/>
</dbReference>
<evidence type="ECO:0000256" key="3">
    <source>
        <dbReference type="SAM" id="SignalP"/>
    </source>
</evidence>
<feature type="chain" id="PRO_5039626720" evidence="3">
    <location>
        <begin position="21"/>
        <end position="723"/>
    </location>
</feature>
<evidence type="ECO:0000256" key="1">
    <source>
        <dbReference type="ARBA" id="ARBA00005336"/>
    </source>
</evidence>
<accession>A0A4R4NL69</accession>
<dbReference type="PANTHER" id="PTHR42715:SF10">
    <property type="entry name" value="BETA-GLUCOSIDASE"/>
    <property type="match status" value="1"/>
</dbReference>
<dbReference type="InterPro" id="IPR002772">
    <property type="entry name" value="Glyco_hydro_3_C"/>
</dbReference>
<dbReference type="SUPFAM" id="SSF52279">
    <property type="entry name" value="Beta-D-glucan exohydrolase, C-terminal domain"/>
    <property type="match status" value="1"/>
</dbReference>
<dbReference type="InterPro" id="IPR050288">
    <property type="entry name" value="Cellulose_deg_GH3"/>
</dbReference>
<proteinExistence type="inferred from homology"/>
<dbReference type="Gene3D" id="3.20.20.300">
    <property type="entry name" value="Glycoside hydrolase, family 3, N-terminal domain"/>
    <property type="match status" value="2"/>
</dbReference>
<dbReference type="InterPro" id="IPR036962">
    <property type="entry name" value="Glyco_hydro_3_N_sf"/>
</dbReference>
<dbReference type="Proteomes" id="UP000295431">
    <property type="component" value="Unassembled WGS sequence"/>
</dbReference>
<dbReference type="EMBL" id="SMJW01000181">
    <property type="protein sequence ID" value="TDC10161.1"/>
    <property type="molecule type" value="Genomic_DNA"/>
</dbReference>
<dbReference type="SMART" id="SM01217">
    <property type="entry name" value="Fn3_like"/>
    <property type="match status" value="1"/>
</dbReference>
<dbReference type="Gene3D" id="2.60.40.10">
    <property type="entry name" value="Immunoglobulins"/>
    <property type="match status" value="1"/>
</dbReference>
<evidence type="ECO:0000313" key="6">
    <source>
        <dbReference type="Proteomes" id="UP000295431"/>
    </source>
</evidence>
<keyword evidence="6" id="KW-1185">Reference proteome</keyword>
<protein>
    <submittedName>
        <fullName evidence="5">Glycosyl hydrolase</fullName>
    </submittedName>
</protein>
<evidence type="ECO:0000259" key="4">
    <source>
        <dbReference type="SMART" id="SM01217"/>
    </source>
</evidence>
<comment type="similarity">
    <text evidence="1">Belongs to the glycosyl hydrolase 3 family.</text>
</comment>
<dbReference type="GO" id="GO:0004553">
    <property type="term" value="F:hydrolase activity, hydrolyzing O-glycosyl compounds"/>
    <property type="evidence" value="ECO:0007669"/>
    <property type="project" value="InterPro"/>
</dbReference>
<evidence type="ECO:0000313" key="5">
    <source>
        <dbReference type="EMBL" id="TDC10161.1"/>
    </source>
</evidence>
<dbReference type="InterPro" id="IPR036881">
    <property type="entry name" value="Glyco_hydro_3_C_sf"/>
</dbReference>
<dbReference type="AlphaFoldDB" id="A0A4R4NL69"/>
<evidence type="ECO:0000256" key="2">
    <source>
        <dbReference type="ARBA" id="ARBA00022801"/>
    </source>
</evidence>
<sequence>MLKRNIALTVGVGLTTVAAAASMALSSDGKARSITLSAAQTSAPCENSAGRPWCDRSLNSDRRANLLLKALTESEKLALMAGDDMVGPLRAADDARFRAGTVHGNVRLGIPDLHLVDAGSMGVKQGPNTGLAAGLSLAATFDTRAAASAGSLVADEAAKRGNDVVLGPATDIMRVPQGGRTFESYGEDPLLSARMGASWIRAVQQDGLMAQVKHFPANNQEANRYWVNAVIPERALREIYLPPFEAAVVDGEAASVMCGYNRVNGKPSCSNAALLDGVLRKQWGFEGFVVSDWLLGTKNTHESVKAGLDLEMPIGVFYTPLALRAALFTGKITWADIDRSLTTRFRAMFAYGMFDQPKRPADMQIDYAGHAAEAQKLSEQGITLLRNTGGVLPLKTGAKVAVIGKAADQFRSGIGSMHVRPASTITARQGITARGGADAVTFDDGADLASAARTAGAAEVAVVVVADARAEDGDLACLTLACGAANDTALGNQDKLIETVAKANPNTVVVMQTGGPVLIPWASKVRGIVQAWYSGGHGGTAIARVLYGDVDPGGRLPVTFPARAADAPAAGNPSQYPGVLGNAVYSEGVFIGYRHYDKKGLIPAFPFGHGLSYTTFRLSGVKATRTGVSVTVTNTGGRSGYAVPQLYLGLPGTKKAPQPPKQLKGFTKLALSPGQSARVTFPLDARAFSYWDETRSSWRKASGCTKVMVGTSSRAITQTTALC</sequence>
<feature type="signal peptide" evidence="3">
    <location>
        <begin position="1"/>
        <end position="20"/>
    </location>
</feature>
<organism evidence="5 6">
    <name type="scientific">Actinomadura bangladeshensis</name>
    <dbReference type="NCBI Taxonomy" id="453573"/>
    <lineage>
        <taxon>Bacteria</taxon>
        <taxon>Bacillati</taxon>
        <taxon>Actinomycetota</taxon>
        <taxon>Actinomycetes</taxon>
        <taxon>Streptosporangiales</taxon>
        <taxon>Thermomonosporaceae</taxon>
        <taxon>Actinomadura</taxon>
    </lineage>
</organism>
<comment type="caution">
    <text evidence="5">The sequence shown here is derived from an EMBL/GenBank/DDBJ whole genome shotgun (WGS) entry which is preliminary data.</text>
</comment>
<gene>
    <name evidence="5" type="ORF">E1284_28425</name>
</gene>
<dbReference type="PANTHER" id="PTHR42715">
    <property type="entry name" value="BETA-GLUCOSIDASE"/>
    <property type="match status" value="1"/>
</dbReference>
<reference evidence="5 6" key="1">
    <citation type="submission" date="2019-03" db="EMBL/GenBank/DDBJ databases">
        <title>Draft genome sequences of novel Actinobacteria.</title>
        <authorList>
            <person name="Sahin N."/>
            <person name="Ay H."/>
            <person name="Saygin H."/>
        </authorList>
    </citation>
    <scope>NUCLEOTIDE SEQUENCE [LARGE SCALE GENOMIC DNA]</scope>
    <source>
        <strain evidence="5 6">DSM 45347</strain>
    </source>
</reference>
<name>A0A4R4NL69_9ACTN</name>
<dbReference type="InterPro" id="IPR017853">
    <property type="entry name" value="GH"/>
</dbReference>